<dbReference type="GeneID" id="59352864"/>
<keyword evidence="2" id="KW-1133">Transmembrane helix</keyword>
<accession>A0A8H6RYL1</accession>
<gene>
    <name evidence="4" type="ORF">MIND_01393700</name>
</gene>
<dbReference type="EMBL" id="JACAZF010000017">
    <property type="protein sequence ID" value="KAF7289318.1"/>
    <property type="molecule type" value="Genomic_DNA"/>
</dbReference>
<feature type="transmembrane region" description="Helical" evidence="2">
    <location>
        <begin position="145"/>
        <end position="168"/>
    </location>
</feature>
<feature type="domain" description="DUF6534" evidence="3">
    <location>
        <begin position="117"/>
        <end position="218"/>
    </location>
</feature>
<feature type="transmembrane region" description="Helical" evidence="2">
    <location>
        <begin position="40"/>
        <end position="64"/>
    </location>
</feature>
<keyword evidence="2" id="KW-0812">Transmembrane</keyword>
<name>A0A8H6RYL1_9AGAR</name>
<feature type="compositionally biased region" description="Polar residues" evidence="1">
    <location>
        <begin position="256"/>
        <end position="266"/>
    </location>
</feature>
<evidence type="ECO:0000256" key="2">
    <source>
        <dbReference type="SAM" id="Phobius"/>
    </source>
</evidence>
<evidence type="ECO:0000313" key="5">
    <source>
        <dbReference type="Proteomes" id="UP000636479"/>
    </source>
</evidence>
<dbReference type="AlphaFoldDB" id="A0A8H6RYL1"/>
<dbReference type="InterPro" id="IPR045339">
    <property type="entry name" value="DUF6534"/>
</dbReference>
<feature type="transmembrane region" description="Helical" evidence="2">
    <location>
        <begin position="107"/>
        <end position="133"/>
    </location>
</feature>
<feature type="transmembrane region" description="Helical" evidence="2">
    <location>
        <begin position="71"/>
        <end position="95"/>
    </location>
</feature>
<feature type="transmembrane region" description="Helical" evidence="2">
    <location>
        <begin position="180"/>
        <end position="202"/>
    </location>
</feature>
<evidence type="ECO:0000256" key="1">
    <source>
        <dbReference type="SAM" id="MobiDB-lite"/>
    </source>
</evidence>
<sequence length="266" mass="28542">MTDSALETGHAACFGHLAYYYSTTTYGHPESLFLKAPGSLGAAIILSAFIVFCVQSFFTFRIYILSTSKPLALLFAVLTVVWFVISAAIGVGAALEPSIPIYKVKWGNVALASLGGSAATDLLIALTLVWLLSRERSGYKRTHDLVAHLIKWTIGVNPTHLLVLSLTLGLETGLLTSFSSLLTAILYGTMTTNLIWLALFAIKARLFANSCFASLNARVFLRTQAALPMSIQGISVAVSEIVISSQHSSKPHDSEQATQNSKAIAC</sequence>
<evidence type="ECO:0000259" key="3">
    <source>
        <dbReference type="Pfam" id="PF20152"/>
    </source>
</evidence>
<proteinExistence type="predicted"/>
<keyword evidence="5" id="KW-1185">Reference proteome</keyword>
<feature type="region of interest" description="Disordered" evidence="1">
    <location>
        <begin position="247"/>
        <end position="266"/>
    </location>
</feature>
<dbReference type="PANTHER" id="PTHR40465">
    <property type="entry name" value="CHROMOSOME 1, WHOLE GENOME SHOTGUN SEQUENCE"/>
    <property type="match status" value="1"/>
</dbReference>
<dbReference type="Proteomes" id="UP000636479">
    <property type="component" value="Unassembled WGS sequence"/>
</dbReference>
<evidence type="ECO:0000313" key="4">
    <source>
        <dbReference type="EMBL" id="KAF7289318.1"/>
    </source>
</evidence>
<dbReference type="Pfam" id="PF20152">
    <property type="entry name" value="DUF6534"/>
    <property type="match status" value="1"/>
</dbReference>
<reference evidence="4" key="1">
    <citation type="submission" date="2020-05" db="EMBL/GenBank/DDBJ databases">
        <title>Mycena genomes resolve the evolution of fungal bioluminescence.</title>
        <authorList>
            <person name="Tsai I.J."/>
        </authorList>
    </citation>
    <scope>NUCLEOTIDE SEQUENCE</scope>
    <source>
        <strain evidence="4">171206Taipei</strain>
    </source>
</reference>
<dbReference type="RefSeq" id="XP_037213349.1">
    <property type="nucleotide sequence ID" value="XM_037370348.1"/>
</dbReference>
<protein>
    <submittedName>
        <fullName evidence="4">MYND-type domain-containing protein</fullName>
    </submittedName>
</protein>
<keyword evidence="2" id="KW-0472">Membrane</keyword>
<organism evidence="4 5">
    <name type="scientific">Mycena indigotica</name>
    <dbReference type="NCBI Taxonomy" id="2126181"/>
    <lineage>
        <taxon>Eukaryota</taxon>
        <taxon>Fungi</taxon>
        <taxon>Dikarya</taxon>
        <taxon>Basidiomycota</taxon>
        <taxon>Agaricomycotina</taxon>
        <taxon>Agaricomycetes</taxon>
        <taxon>Agaricomycetidae</taxon>
        <taxon>Agaricales</taxon>
        <taxon>Marasmiineae</taxon>
        <taxon>Mycenaceae</taxon>
        <taxon>Mycena</taxon>
    </lineage>
</organism>
<dbReference type="PANTHER" id="PTHR40465:SF1">
    <property type="entry name" value="DUF6534 DOMAIN-CONTAINING PROTEIN"/>
    <property type="match status" value="1"/>
</dbReference>
<dbReference type="OrthoDB" id="2868589at2759"/>
<comment type="caution">
    <text evidence="4">The sequence shown here is derived from an EMBL/GenBank/DDBJ whole genome shotgun (WGS) entry which is preliminary data.</text>
</comment>